<keyword evidence="3" id="KW-0175">Coiled coil</keyword>
<sequence length="359" mass="40142">MKYIYLSLPLLLLFSCKEKEAVLEKSDKFCLNEDLKKKVTIEEVRKEPISETFSLTGNVTYNADNVVQFTSLINGVVTNTYFSLGDYVKKGQLLAEIKSTELNGLQSENKSVESQLAVAQRQLSSVKSMFEDGIASQKDLVQAESEVKVLKSSLENIKSNLALYSASSEKSVFQIKAPSNGFIVAKNMSSGMQISSGSEPLFTISDLNEVWVMVNIYATDMQNIKENMEVKIKTLAYPDAVFSGKITALSQVFDAEERVLKAKIVMKNTDLKLKPGMSADIILKKQNIATESMVAVPVKAVIFDDNQNFIIVYKDDCNLEIRQVNPVTKNNEVVYFDKGIQENEKIISKNQLLIYESLK</sequence>
<dbReference type="GO" id="GO:0015679">
    <property type="term" value="P:plasma membrane copper ion transport"/>
    <property type="evidence" value="ECO:0007669"/>
    <property type="project" value="TreeGrafter"/>
</dbReference>
<dbReference type="Gene3D" id="1.10.287.470">
    <property type="entry name" value="Helix hairpin bin"/>
    <property type="match status" value="1"/>
</dbReference>
<dbReference type="PANTHER" id="PTHR30097:SF4">
    <property type="entry name" value="SLR6042 PROTEIN"/>
    <property type="match status" value="1"/>
</dbReference>
<organism evidence="6 7">
    <name type="scientific">Flavobacterium endophyticum</name>
    <dbReference type="NCBI Taxonomy" id="1540163"/>
    <lineage>
        <taxon>Bacteria</taxon>
        <taxon>Pseudomonadati</taxon>
        <taxon>Bacteroidota</taxon>
        <taxon>Flavobacteriia</taxon>
        <taxon>Flavobacteriales</taxon>
        <taxon>Flavobacteriaceae</taxon>
        <taxon>Flavobacterium</taxon>
    </lineage>
</organism>
<evidence type="ECO:0000256" key="2">
    <source>
        <dbReference type="ARBA" id="ARBA00022448"/>
    </source>
</evidence>
<dbReference type="FunFam" id="2.40.30.170:FF:000010">
    <property type="entry name" value="Efflux RND transporter periplasmic adaptor subunit"/>
    <property type="match status" value="1"/>
</dbReference>
<dbReference type="Gene3D" id="2.40.50.100">
    <property type="match status" value="1"/>
</dbReference>
<comment type="caution">
    <text evidence="6">The sequence shown here is derived from an EMBL/GenBank/DDBJ whole genome shotgun (WGS) entry which is preliminary data.</text>
</comment>
<dbReference type="Gene3D" id="2.40.30.170">
    <property type="match status" value="1"/>
</dbReference>
<dbReference type="GO" id="GO:0030313">
    <property type="term" value="C:cell envelope"/>
    <property type="evidence" value="ECO:0007669"/>
    <property type="project" value="TreeGrafter"/>
</dbReference>
<feature type="coiled-coil region" evidence="3">
    <location>
        <begin position="102"/>
        <end position="160"/>
    </location>
</feature>
<dbReference type="GO" id="GO:0022857">
    <property type="term" value="F:transmembrane transporter activity"/>
    <property type="evidence" value="ECO:0007669"/>
    <property type="project" value="InterPro"/>
</dbReference>
<dbReference type="InterPro" id="IPR058647">
    <property type="entry name" value="BSH_CzcB-like"/>
</dbReference>
<evidence type="ECO:0000256" key="1">
    <source>
        <dbReference type="ARBA" id="ARBA00009477"/>
    </source>
</evidence>
<dbReference type="Pfam" id="PF25954">
    <property type="entry name" value="Beta-barrel_RND_2"/>
    <property type="match status" value="1"/>
</dbReference>
<evidence type="ECO:0000313" key="6">
    <source>
        <dbReference type="EMBL" id="RKS20517.1"/>
    </source>
</evidence>
<evidence type="ECO:0000259" key="5">
    <source>
        <dbReference type="Pfam" id="PF25973"/>
    </source>
</evidence>
<dbReference type="OrthoDB" id="9806939at2"/>
<evidence type="ECO:0000313" key="7">
    <source>
        <dbReference type="Proteomes" id="UP000277579"/>
    </source>
</evidence>
<dbReference type="Gene3D" id="2.40.420.20">
    <property type="match status" value="1"/>
</dbReference>
<dbReference type="Proteomes" id="UP000277579">
    <property type="component" value="Unassembled WGS sequence"/>
</dbReference>
<dbReference type="SUPFAM" id="SSF111369">
    <property type="entry name" value="HlyD-like secretion proteins"/>
    <property type="match status" value="1"/>
</dbReference>
<dbReference type="InterPro" id="IPR006143">
    <property type="entry name" value="RND_pump_MFP"/>
</dbReference>
<dbReference type="NCBIfam" id="TIGR01730">
    <property type="entry name" value="RND_mfp"/>
    <property type="match status" value="1"/>
</dbReference>
<comment type="similarity">
    <text evidence="1">Belongs to the membrane fusion protein (MFP) (TC 8.A.1) family.</text>
</comment>
<proteinExistence type="inferred from homology"/>
<dbReference type="Pfam" id="PF25973">
    <property type="entry name" value="BSH_CzcB"/>
    <property type="match status" value="1"/>
</dbReference>
<evidence type="ECO:0000259" key="4">
    <source>
        <dbReference type="Pfam" id="PF25954"/>
    </source>
</evidence>
<dbReference type="AlphaFoldDB" id="A0A495M363"/>
<protein>
    <submittedName>
        <fullName evidence="6">Cobalt-zinc-cadmium efflux system membrane fusion protein</fullName>
    </submittedName>
</protein>
<accession>A0A495M363</accession>
<dbReference type="InterPro" id="IPR058792">
    <property type="entry name" value="Beta-barrel_RND_2"/>
</dbReference>
<keyword evidence="2" id="KW-0813">Transport</keyword>
<feature type="domain" description="CusB-like beta-barrel" evidence="4">
    <location>
        <begin position="209"/>
        <end position="286"/>
    </location>
</feature>
<keyword evidence="7" id="KW-1185">Reference proteome</keyword>
<feature type="domain" description="CzcB-like barrel-sandwich hybrid" evidence="5">
    <location>
        <begin position="69"/>
        <end position="206"/>
    </location>
</feature>
<dbReference type="PANTHER" id="PTHR30097">
    <property type="entry name" value="CATION EFFLUX SYSTEM PROTEIN CUSB"/>
    <property type="match status" value="1"/>
</dbReference>
<dbReference type="GO" id="GO:0060003">
    <property type="term" value="P:copper ion export"/>
    <property type="evidence" value="ECO:0007669"/>
    <property type="project" value="TreeGrafter"/>
</dbReference>
<reference evidence="6 7" key="1">
    <citation type="submission" date="2018-10" db="EMBL/GenBank/DDBJ databases">
        <title>Genomic Encyclopedia of Archaeal and Bacterial Type Strains, Phase II (KMG-II): from individual species to whole genera.</title>
        <authorList>
            <person name="Goeker M."/>
        </authorList>
    </citation>
    <scope>NUCLEOTIDE SEQUENCE [LARGE SCALE GENOMIC DNA]</scope>
    <source>
        <strain evidence="6 7">DSM 29537</strain>
    </source>
</reference>
<gene>
    <name evidence="6" type="ORF">CLV94_2896</name>
</gene>
<evidence type="ECO:0000256" key="3">
    <source>
        <dbReference type="SAM" id="Coils"/>
    </source>
</evidence>
<dbReference type="InterPro" id="IPR051909">
    <property type="entry name" value="MFP_Cation_Efflux"/>
</dbReference>
<name>A0A495M363_9FLAO</name>
<dbReference type="RefSeq" id="WP_121377173.1">
    <property type="nucleotide sequence ID" value="NZ_RBLC01000004.1"/>
</dbReference>
<dbReference type="PROSITE" id="PS51257">
    <property type="entry name" value="PROKAR_LIPOPROTEIN"/>
    <property type="match status" value="1"/>
</dbReference>
<dbReference type="EMBL" id="RBLC01000004">
    <property type="protein sequence ID" value="RKS20517.1"/>
    <property type="molecule type" value="Genomic_DNA"/>
</dbReference>
<dbReference type="GO" id="GO:0016020">
    <property type="term" value="C:membrane"/>
    <property type="evidence" value="ECO:0007669"/>
    <property type="project" value="InterPro"/>
</dbReference>